<evidence type="ECO:0000256" key="1">
    <source>
        <dbReference type="SAM" id="SignalP"/>
    </source>
</evidence>
<comment type="caution">
    <text evidence="2">The sequence shown here is derived from an EMBL/GenBank/DDBJ whole genome shotgun (WGS) entry which is preliminary data.</text>
</comment>
<evidence type="ECO:0000313" key="2">
    <source>
        <dbReference type="EMBL" id="MDC8014758.1"/>
    </source>
</evidence>
<feature type="chain" id="PRO_5040965512" description="Secreted protein" evidence="1">
    <location>
        <begin position="20"/>
        <end position="145"/>
    </location>
</feature>
<feature type="signal peptide" evidence="1">
    <location>
        <begin position="1"/>
        <end position="19"/>
    </location>
</feature>
<dbReference type="AlphaFoldDB" id="A0A9X4BJK6"/>
<keyword evidence="1" id="KW-0732">Signal</keyword>
<sequence length="145" mass="15030">MRIPLIASAAALAAGSVCAHSDLPREDWCHAGRIAYVADFKLGAKQIAASCTGNDTGTKLRRGGAERAGVAPNHCGQFDPPYNTARVAAGGHCGLFGLPSPDVDFGTTAAIVTGPESYLAPEHHEIYRIEAGVWGMCAICLPPGE</sequence>
<evidence type="ECO:0000313" key="3">
    <source>
        <dbReference type="Proteomes" id="UP001139971"/>
    </source>
</evidence>
<proteinExistence type="predicted"/>
<gene>
    <name evidence="2" type="ORF">OD750_019615</name>
</gene>
<dbReference type="RefSeq" id="WP_263540998.1">
    <property type="nucleotide sequence ID" value="NZ_JAOVZO020000019.1"/>
</dbReference>
<reference evidence="2" key="1">
    <citation type="submission" date="2023-02" db="EMBL/GenBank/DDBJ databases">
        <title>Tahibacter soli sp. nov. isolated from soil.</title>
        <authorList>
            <person name="Baek J.H."/>
            <person name="Lee J.K."/>
            <person name="Choi D.G."/>
            <person name="Jeon C.O."/>
        </authorList>
    </citation>
    <scope>NUCLEOTIDE SEQUENCE</scope>
    <source>
        <strain evidence="2">BL</strain>
    </source>
</reference>
<dbReference type="EMBL" id="JAOVZO020000019">
    <property type="protein sequence ID" value="MDC8014758.1"/>
    <property type="molecule type" value="Genomic_DNA"/>
</dbReference>
<name>A0A9X4BJK6_9GAMM</name>
<protein>
    <recommendedName>
        <fullName evidence="4">Secreted protein</fullName>
    </recommendedName>
</protein>
<organism evidence="2 3">
    <name type="scientific">Tahibacter soli</name>
    <dbReference type="NCBI Taxonomy" id="2983605"/>
    <lineage>
        <taxon>Bacteria</taxon>
        <taxon>Pseudomonadati</taxon>
        <taxon>Pseudomonadota</taxon>
        <taxon>Gammaproteobacteria</taxon>
        <taxon>Lysobacterales</taxon>
        <taxon>Rhodanobacteraceae</taxon>
        <taxon>Tahibacter</taxon>
    </lineage>
</organism>
<evidence type="ECO:0008006" key="4">
    <source>
        <dbReference type="Google" id="ProtNLM"/>
    </source>
</evidence>
<keyword evidence="3" id="KW-1185">Reference proteome</keyword>
<dbReference type="Proteomes" id="UP001139971">
    <property type="component" value="Unassembled WGS sequence"/>
</dbReference>
<accession>A0A9X4BJK6</accession>